<proteinExistence type="predicted"/>
<dbReference type="Gene3D" id="2.60.40.150">
    <property type="entry name" value="C2 domain"/>
    <property type="match status" value="1"/>
</dbReference>
<dbReference type="CTD" id="20237204"/>
<name>V4B8C4_LOTGI</name>
<evidence type="ECO:0000259" key="2">
    <source>
        <dbReference type="PROSITE" id="PS50004"/>
    </source>
</evidence>
<evidence type="ECO:0000256" key="1">
    <source>
        <dbReference type="SAM" id="MobiDB-lite"/>
    </source>
</evidence>
<dbReference type="InterPro" id="IPR000008">
    <property type="entry name" value="C2_dom"/>
</dbReference>
<dbReference type="RefSeq" id="XP_009047130.1">
    <property type="nucleotide sequence ID" value="XM_009048882.1"/>
</dbReference>
<dbReference type="HOGENOM" id="CLU_564174_0_0_1"/>
<dbReference type="PROSITE" id="PS50004">
    <property type="entry name" value="C2"/>
    <property type="match status" value="1"/>
</dbReference>
<dbReference type="PANTHER" id="PTHR21119:SF5">
    <property type="entry name" value="C2 DOMAIN-CONTAINING PROTEIN"/>
    <property type="match status" value="1"/>
</dbReference>
<dbReference type="KEGG" id="lgi:LOTGIDRAFT_157106"/>
<protein>
    <recommendedName>
        <fullName evidence="2">C2 domain-containing protein</fullName>
    </recommendedName>
</protein>
<dbReference type="SMART" id="SM00239">
    <property type="entry name" value="C2"/>
    <property type="match status" value="1"/>
</dbReference>
<reference evidence="3 4" key="1">
    <citation type="journal article" date="2013" name="Nature">
        <title>Insights into bilaterian evolution from three spiralian genomes.</title>
        <authorList>
            <person name="Simakov O."/>
            <person name="Marletaz F."/>
            <person name="Cho S.J."/>
            <person name="Edsinger-Gonzales E."/>
            <person name="Havlak P."/>
            <person name="Hellsten U."/>
            <person name="Kuo D.H."/>
            <person name="Larsson T."/>
            <person name="Lv J."/>
            <person name="Arendt D."/>
            <person name="Savage R."/>
            <person name="Osoegawa K."/>
            <person name="de Jong P."/>
            <person name="Grimwood J."/>
            <person name="Chapman J.A."/>
            <person name="Shapiro H."/>
            <person name="Aerts A."/>
            <person name="Otillar R.P."/>
            <person name="Terry A.Y."/>
            <person name="Boore J.L."/>
            <person name="Grigoriev I.V."/>
            <person name="Lindberg D.R."/>
            <person name="Seaver E.C."/>
            <person name="Weisblat D.A."/>
            <person name="Putnam N.H."/>
            <person name="Rokhsar D.S."/>
        </authorList>
    </citation>
    <scope>NUCLEOTIDE SEQUENCE [LARGE SCALE GENOMIC DNA]</scope>
</reference>
<accession>V4B8C4</accession>
<evidence type="ECO:0000313" key="4">
    <source>
        <dbReference type="Proteomes" id="UP000030746"/>
    </source>
</evidence>
<gene>
    <name evidence="3" type="ORF">LOTGIDRAFT_157106</name>
</gene>
<feature type="region of interest" description="Disordered" evidence="1">
    <location>
        <begin position="115"/>
        <end position="135"/>
    </location>
</feature>
<feature type="region of interest" description="Disordered" evidence="1">
    <location>
        <begin position="396"/>
        <end position="426"/>
    </location>
</feature>
<sequence>MELLLRRTCCARPDSVFEDPGSFDHSDNVYEDPILKIFKANSVSDEYLDSALKDLGDNAFENTDHLTDGSNSVFEESFDSDELVDLGAVDEVVRNAIALASPNYNISKWLMDDPQSAGRTSVQGGQSAHGGQGHVPATNHMSAVNERITSTASQLAQSANQYAAPANQFAADFSQSAAPQLYTSSPIQQGPPIAKSRTSQMPKERLPRPEGVFEPIEARQAEQSFQSAMSPIKPPRSAGDKRLLVKVIKASGLGPKETGQVEPVCLLLLDDPVQNYSTSAVKNTINPFWDEHFLFDVTNETRELRLEVYDRAKAPGEEFIGESVIFIDDLRKTPSTRQILALQSKPGYVDSSCGSLTVEFLFMDPSEADLLLDISAAASNQISPKRRIETGRTITPGGTVVTTTTTTTEKSPFASQDPGLDGSPHLVQKHHVNADYSSSECSGGRTSPFVLTNDNSSMSASSGNINILTVFPPDKLLKDLESYY</sequence>
<dbReference type="EMBL" id="KB200329">
    <property type="protein sequence ID" value="ESP01972.1"/>
    <property type="molecule type" value="Genomic_DNA"/>
</dbReference>
<dbReference type="InterPro" id="IPR035892">
    <property type="entry name" value="C2_domain_sf"/>
</dbReference>
<feature type="region of interest" description="Disordered" evidence="1">
    <location>
        <begin position="182"/>
        <end position="210"/>
    </location>
</feature>
<dbReference type="GeneID" id="20237204"/>
<keyword evidence="4" id="KW-1185">Reference proteome</keyword>
<dbReference type="Proteomes" id="UP000030746">
    <property type="component" value="Unassembled WGS sequence"/>
</dbReference>
<dbReference type="OrthoDB" id="9976063at2759"/>
<dbReference type="Pfam" id="PF00168">
    <property type="entry name" value="C2"/>
    <property type="match status" value="1"/>
</dbReference>
<dbReference type="InterPro" id="IPR039934">
    <property type="entry name" value="C2CD2/C2CD2L"/>
</dbReference>
<dbReference type="PANTHER" id="PTHR21119">
    <property type="entry name" value="C2 DOMAIN-CONTAINING PROTEIN"/>
    <property type="match status" value="1"/>
</dbReference>
<evidence type="ECO:0000313" key="3">
    <source>
        <dbReference type="EMBL" id="ESP01972.1"/>
    </source>
</evidence>
<organism evidence="3 4">
    <name type="scientific">Lottia gigantea</name>
    <name type="common">Giant owl limpet</name>
    <dbReference type="NCBI Taxonomy" id="225164"/>
    <lineage>
        <taxon>Eukaryota</taxon>
        <taxon>Metazoa</taxon>
        <taxon>Spiralia</taxon>
        <taxon>Lophotrochozoa</taxon>
        <taxon>Mollusca</taxon>
        <taxon>Gastropoda</taxon>
        <taxon>Patellogastropoda</taxon>
        <taxon>Lottioidea</taxon>
        <taxon>Lottiidae</taxon>
        <taxon>Lottia</taxon>
    </lineage>
</organism>
<feature type="compositionally biased region" description="Low complexity" evidence="1">
    <location>
        <begin position="396"/>
        <end position="408"/>
    </location>
</feature>
<dbReference type="AlphaFoldDB" id="V4B8C4"/>
<dbReference type="SUPFAM" id="SSF49562">
    <property type="entry name" value="C2 domain (Calcium/lipid-binding domain, CaLB)"/>
    <property type="match status" value="1"/>
</dbReference>
<feature type="domain" description="C2" evidence="2">
    <location>
        <begin position="223"/>
        <end position="340"/>
    </location>
</feature>